<dbReference type="Gene3D" id="3.50.50.60">
    <property type="entry name" value="FAD/NAD(P)-binding domain"/>
    <property type="match status" value="1"/>
</dbReference>
<dbReference type="GO" id="GO:0016491">
    <property type="term" value="F:oxidoreductase activity"/>
    <property type="evidence" value="ECO:0007669"/>
    <property type="project" value="UniProtKB-KW"/>
</dbReference>
<accession>A0ABU0YXN4</accession>
<dbReference type="SUPFAM" id="SSF54373">
    <property type="entry name" value="FAD-linked reductases, C-terminal domain"/>
    <property type="match status" value="1"/>
</dbReference>
<evidence type="ECO:0000256" key="1">
    <source>
        <dbReference type="ARBA" id="ARBA00001974"/>
    </source>
</evidence>
<evidence type="ECO:0000313" key="6">
    <source>
        <dbReference type="Proteomes" id="UP001235133"/>
    </source>
</evidence>
<dbReference type="SUPFAM" id="SSF51905">
    <property type="entry name" value="FAD/NAD(P)-binding domain"/>
    <property type="match status" value="1"/>
</dbReference>
<dbReference type="EC" id="1.-.-.-" evidence="5"/>
<dbReference type="InterPro" id="IPR002937">
    <property type="entry name" value="Amino_oxidase"/>
</dbReference>
<dbReference type="EMBL" id="JAVFWO010000001">
    <property type="protein sequence ID" value="MDQ7877085.1"/>
    <property type="molecule type" value="Genomic_DNA"/>
</dbReference>
<evidence type="ECO:0000256" key="2">
    <source>
        <dbReference type="ARBA" id="ARBA00005995"/>
    </source>
</evidence>
<evidence type="ECO:0000256" key="3">
    <source>
        <dbReference type="ARBA" id="ARBA00023002"/>
    </source>
</evidence>
<dbReference type="Pfam" id="PF01593">
    <property type="entry name" value="Amino_oxidase"/>
    <property type="match status" value="1"/>
</dbReference>
<gene>
    <name evidence="5" type="ORF">Q9R08_03765</name>
</gene>
<name>A0ABU0YXN4_9MICO</name>
<organism evidence="5 6">
    <name type="scientific">Microbacterium psychrotolerans</name>
    <dbReference type="NCBI Taxonomy" id="3068321"/>
    <lineage>
        <taxon>Bacteria</taxon>
        <taxon>Bacillati</taxon>
        <taxon>Actinomycetota</taxon>
        <taxon>Actinomycetes</taxon>
        <taxon>Micrococcales</taxon>
        <taxon>Microbacteriaceae</taxon>
        <taxon>Microbacterium</taxon>
    </lineage>
</organism>
<dbReference type="InterPro" id="IPR036188">
    <property type="entry name" value="FAD/NAD-bd_sf"/>
</dbReference>
<sequence length="439" mass="47444">MENHDVIVIGAGLAGLSAARDLAAAGTDVLVIEARARPGGRVEQTRTPDGRLVQLGGEIIGSFHTAYKQLVTELGLTLCPTFVASSGETTWSLTDGTYLGDDLPWMNSADRRIYDTVEKQFSALTATVDPEDPWAHPDAERLDSLSVGAWIRDQGGSPAVVRALDLSAKALADDSIERSSLLAYLRKESAAGADGFYNYEAWENERVLEGSATVALRMADQLGDRIRYSSPVAEIRIQGTTNTVRLTTGEVIGAAAIVSALPVGPLRDVRIVGVSDERLASLHRQRNALTVKVAAMYEESFWENEGRNGTSYMERTILGGTWTQSDGVLSGLIPPSSLGEYFATPAHRREAELTEELVTVLGPPAAQHSRFYLRNWATDPWTQGYATGWRTGDVMAVGPLHGTHEPPFYVCGSDQWVCGYMEGAVRTGRNTAATILQSS</sequence>
<dbReference type="PANTHER" id="PTHR43563:SF1">
    <property type="entry name" value="AMINE OXIDASE [FLAVIN-CONTAINING] B"/>
    <property type="match status" value="1"/>
</dbReference>
<evidence type="ECO:0000313" key="5">
    <source>
        <dbReference type="EMBL" id="MDQ7877085.1"/>
    </source>
</evidence>
<protein>
    <submittedName>
        <fullName evidence="5">NAD(P)/FAD-dependent oxidoreductase</fullName>
        <ecNumber evidence="5">1.-.-.-</ecNumber>
    </submittedName>
</protein>
<dbReference type="PANTHER" id="PTHR43563">
    <property type="entry name" value="AMINE OXIDASE"/>
    <property type="match status" value="1"/>
</dbReference>
<dbReference type="Proteomes" id="UP001235133">
    <property type="component" value="Unassembled WGS sequence"/>
</dbReference>
<dbReference type="InterPro" id="IPR050703">
    <property type="entry name" value="Flavin_MAO"/>
</dbReference>
<keyword evidence="6" id="KW-1185">Reference proteome</keyword>
<comment type="caution">
    <text evidence="5">The sequence shown here is derived from an EMBL/GenBank/DDBJ whole genome shotgun (WGS) entry which is preliminary data.</text>
</comment>
<proteinExistence type="inferred from homology"/>
<keyword evidence="3 5" id="KW-0560">Oxidoreductase</keyword>
<reference evidence="5 6" key="1">
    <citation type="submission" date="2023-08" db="EMBL/GenBank/DDBJ databases">
        <title>Microbacterium psychrotolerans sp. nov., a psychrotolerant bacterium isolated from soil in Heilongjiang Province, China.</title>
        <authorList>
            <person name="An P."/>
            <person name="Zhao D."/>
            <person name="Xiang H."/>
        </authorList>
    </citation>
    <scope>NUCLEOTIDE SEQUENCE [LARGE SCALE GENOMIC DNA]</scope>
    <source>
        <strain evidence="5 6">QXD-8</strain>
    </source>
</reference>
<evidence type="ECO:0000259" key="4">
    <source>
        <dbReference type="Pfam" id="PF01593"/>
    </source>
</evidence>
<dbReference type="PRINTS" id="PR00757">
    <property type="entry name" value="AMINEOXDASEF"/>
</dbReference>
<comment type="similarity">
    <text evidence="2">Belongs to the flavin monoamine oxidase family.</text>
</comment>
<dbReference type="InterPro" id="IPR001613">
    <property type="entry name" value="Flavin_amine_oxidase"/>
</dbReference>
<feature type="domain" description="Amine oxidase" evidence="4">
    <location>
        <begin position="13"/>
        <end position="436"/>
    </location>
</feature>
<comment type="cofactor">
    <cofactor evidence="1">
        <name>FAD</name>
        <dbReference type="ChEBI" id="CHEBI:57692"/>
    </cofactor>
</comment>
<dbReference type="RefSeq" id="WP_308866484.1">
    <property type="nucleotide sequence ID" value="NZ_JAVFWO010000001.1"/>
</dbReference>